<dbReference type="EMBL" id="BART01040311">
    <property type="protein sequence ID" value="GAH28106.1"/>
    <property type="molecule type" value="Genomic_DNA"/>
</dbReference>
<evidence type="ECO:0000313" key="1">
    <source>
        <dbReference type="EMBL" id="GAH28106.1"/>
    </source>
</evidence>
<accession>X1E4B7</accession>
<organism evidence="1">
    <name type="scientific">marine sediment metagenome</name>
    <dbReference type="NCBI Taxonomy" id="412755"/>
    <lineage>
        <taxon>unclassified sequences</taxon>
        <taxon>metagenomes</taxon>
        <taxon>ecological metagenomes</taxon>
    </lineage>
</organism>
<proteinExistence type="predicted"/>
<reference evidence="1" key="1">
    <citation type="journal article" date="2014" name="Front. Microbiol.">
        <title>High frequency of phylogenetically diverse reductive dehalogenase-homologous genes in deep subseafloor sedimentary metagenomes.</title>
        <authorList>
            <person name="Kawai M."/>
            <person name="Futagami T."/>
            <person name="Toyoda A."/>
            <person name="Takaki Y."/>
            <person name="Nishi S."/>
            <person name="Hori S."/>
            <person name="Arai W."/>
            <person name="Tsubouchi T."/>
            <person name="Morono Y."/>
            <person name="Uchiyama I."/>
            <person name="Ito T."/>
            <person name="Fujiyama A."/>
            <person name="Inagaki F."/>
            <person name="Takami H."/>
        </authorList>
    </citation>
    <scope>NUCLEOTIDE SEQUENCE</scope>
    <source>
        <strain evidence="1">Expedition CK06-06</strain>
    </source>
</reference>
<gene>
    <name evidence="1" type="ORF">S01H4_65701</name>
</gene>
<feature type="non-terminal residue" evidence="1">
    <location>
        <position position="1"/>
    </location>
</feature>
<protein>
    <submittedName>
        <fullName evidence="1">Uncharacterized protein</fullName>
    </submittedName>
</protein>
<comment type="caution">
    <text evidence="1">The sequence shown here is derived from an EMBL/GenBank/DDBJ whole genome shotgun (WGS) entry which is preliminary data.</text>
</comment>
<feature type="non-terminal residue" evidence="1">
    <location>
        <position position="98"/>
    </location>
</feature>
<name>X1E4B7_9ZZZZ</name>
<dbReference type="AlphaFoldDB" id="X1E4B7"/>
<sequence length="98" mass="10123">APITFSPEQGTATTDSEGSYSHIVVEGWSGTATPSKTCYTFTPSSRTYPEVASDQSDQDYAGTMLTYTISGTINAAVPLSGVVMDGLPGNPSTDASGY</sequence>